<evidence type="ECO:0000256" key="8">
    <source>
        <dbReference type="PIRSR" id="PIRSR000099-2"/>
    </source>
</evidence>
<dbReference type="GO" id="GO:0000105">
    <property type="term" value="P:L-histidine biosynthetic process"/>
    <property type="evidence" value="ECO:0007669"/>
    <property type="project" value="UniProtKB-UniRule"/>
</dbReference>
<dbReference type="Pfam" id="PF00815">
    <property type="entry name" value="Histidinol_dh"/>
    <property type="match status" value="1"/>
</dbReference>
<comment type="pathway">
    <text evidence="5">Amino-acid biosynthesis; L-histidine biosynthesis; L-histidine from 5-phospho-alpha-D-ribose 1-diphosphate: step 9/9.</text>
</comment>
<comment type="caution">
    <text evidence="12">The sequence shown here is derived from an EMBL/GenBank/DDBJ whole genome shotgun (WGS) entry which is preliminary data.</text>
</comment>
<accession>A0A9D1I691</accession>
<feature type="binding site" evidence="5 9">
    <location>
        <position position="410"/>
    </location>
    <ligand>
        <name>substrate</name>
    </ligand>
</feature>
<evidence type="ECO:0000256" key="9">
    <source>
        <dbReference type="PIRSR" id="PIRSR000099-3"/>
    </source>
</evidence>
<dbReference type="EMBL" id="DVMM01000027">
    <property type="protein sequence ID" value="HIU28939.1"/>
    <property type="molecule type" value="Genomic_DNA"/>
</dbReference>
<comment type="catalytic activity">
    <reaction evidence="5">
        <text>L-histidinol + 2 NAD(+) + H2O = L-histidine + 2 NADH + 3 H(+)</text>
        <dbReference type="Rhea" id="RHEA:20641"/>
        <dbReference type="ChEBI" id="CHEBI:15377"/>
        <dbReference type="ChEBI" id="CHEBI:15378"/>
        <dbReference type="ChEBI" id="CHEBI:57540"/>
        <dbReference type="ChEBI" id="CHEBI:57595"/>
        <dbReference type="ChEBI" id="CHEBI:57699"/>
        <dbReference type="ChEBI" id="CHEBI:57945"/>
        <dbReference type="EC" id="1.1.1.23"/>
    </reaction>
</comment>
<dbReference type="CDD" id="cd06572">
    <property type="entry name" value="Histidinol_dh"/>
    <property type="match status" value="1"/>
</dbReference>
<dbReference type="AlphaFoldDB" id="A0A9D1I691"/>
<dbReference type="GO" id="GO:0051287">
    <property type="term" value="F:NAD binding"/>
    <property type="evidence" value="ECO:0007669"/>
    <property type="project" value="InterPro"/>
</dbReference>
<comment type="cofactor">
    <cofactor evidence="5 10">
        <name>Zn(2+)</name>
        <dbReference type="ChEBI" id="CHEBI:29105"/>
    </cofactor>
    <text evidence="5 10">Binds 1 zinc ion per subunit.</text>
</comment>
<feature type="binding site" evidence="5 8">
    <location>
        <position position="124"/>
    </location>
    <ligand>
        <name>NAD(+)</name>
        <dbReference type="ChEBI" id="CHEBI:57540"/>
    </ligand>
</feature>
<dbReference type="Gene3D" id="1.20.5.1300">
    <property type="match status" value="1"/>
</dbReference>
<feature type="binding site" evidence="5 9">
    <location>
        <position position="254"/>
    </location>
    <ligand>
        <name>substrate</name>
    </ligand>
</feature>
<feature type="binding site" evidence="5 10">
    <location>
        <position position="415"/>
    </location>
    <ligand>
        <name>Zn(2+)</name>
        <dbReference type="ChEBI" id="CHEBI:29105"/>
    </ligand>
</feature>
<dbReference type="PIRSF" id="PIRSF000099">
    <property type="entry name" value="Histidinol_dh"/>
    <property type="match status" value="1"/>
</dbReference>
<reference evidence="12" key="2">
    <citation type="journal article" date="2021" name="PeerJ">
        <title>Extensive microbial diversity within the chicken gut microbiome revealed by metagenomics and culture.</title>
        <authorList>
            <person name="Gilroy R."/>
            <person name="Ravi A."/>
            <person name="Getino M."/>
            <person name="Pursley I."/>
            <person name="Horton D.L."/>
            <person name="Alikhan N.F."/>
            <person name="Baker D."/>
            <person name="Gharbi K."/>
            <person name="Hall N."/>
            <person name="Watson M."/>
            <person name="Adriaenssens E.M."/>
            <person name="Foster-Nyarko E."/>
            <person name="Jarju S."/>
            <person name="Secka A."/>
            <person name="Antonio M."/>
            <person name="Oren A."/>
            <person name="Chaudhuri R.R."/>
            <person name="La Ragione R."/>
            <person name="Hildebrand F."/>
            <person name="Pallen M.J."/>
        </authorList>
    </citation>
    <scope>NUCLEOTIDE SEQUENCE</scope>
    <source>
        <strain evidence="12">CHK195-4489</strain>
    </source>
</reference>
<evidence type="ECO:0000256" key="3">
    <source>
        <dbReference type="ARBA" id="ARBA00022833"/>
    </source>
</evidence>
<feature type="active site" description="Proton acceptor" evidence="5 7">
    <location>
        <position position="322"/>
    </location>
</feature>
<proteinExistence type="inferred from homology"/>
<dbReference type="PRINTS" id="PR00083">
    <property type="entry name" value="HOLDHDRGNASE"/>
</dbReference>
<gene>
    <name evidence="5 12" type="primary">hisD</name>
    <name evidence="12" type="ORF">IAD50_01430</name>
</gene>
<comment type="similarity">
    <text evidence="1 5 6 11">Belongs to the histidinol dehydrogenase family.</text>
</comment>
<dbReference type="GO" id="GO:0004399">
    <property type="term" value="F:histidinol dehydrogenase activity"/>
    <property type="evidence" value="ECO:0007669"/>
    <property type="project" value="UniProtKB-UniRule"/>
</dbReference>
<keyword evidence="5 8" id="KW-0520">NAD</keyword>
<keyword evidence="2 5" id="KW-0479">Metal-binding</keyword>
<dbReference type="HAMAP" id="MF_01024">
    <property type="entry name" value="HisD"/>
    <property type="match status" value="1"/>
</dbReference>
<dbReference type="FunFam" id="3.40.50.1980:FF:000001">
    <property type="entry name" value="Histidinol dehydrogenase"/>
    <property type="match status" value="1"/>
</dbReference>
<feature type="binding site" evidence="5 9">
    <location>
        <position position="415"/>
    </location>
    <ligand>
        <name>substrate</name>
    </ligand>
</feature>
<feature type="binding site" evidence="5 9">
    <location>
        <position position="356"/>
    </location>
    <ligand>
        <name>substrate</name>
    </ligand>
</feature>
<evidence type="ECO:0000256" key="7">
    <source>
        <dbReference type="PIRSR" id="PIRSR000099-1"/>
    </source>
</evidence>
<dbReference type="NCBIfam" id="TIGR00069">
    <property type="entry name" value="hisD"/>
    <property type="match status" value="1"/>
</dbReference>
<dbReference type="Proteomes" id="UP000824089">
    <property type="component" value="Unassembled WGS sequence"/>
</dbReference>
<organism evidence="12 13">
    <name type="scientific">Candidatus Egerieisoma faecipullorum</name>
    <dbReference type="NCBI Taxonomy" id="2840963"/>
    <lineage>
        <taxon>Bacteria</taxon>
        <taxon>Bacillati</taxon>
        <taxon>Bacillota</taxon>
        <taxon>Clostridia</taxon>
        <taxon>Eubacteriales</taxon>
        <taxon>Clostridiaceae</taxon>
        <taxon>Clostridiaceae incertae sedis</taxon>
        <taxon>Candidatus Egerieisoma</taxon>
    </lineage>
</organism>
<dbReference type="InterPro" id="IPR016161">
    <property type="entry name" value="Ald_DH/histidinol_DH"/>
</dbReference>
<dbReference type="InterPro" id="IPR022695">
    <property type="entry name" value="Histidinol_DH_monofunct"/>
</dbReference>
<evidence type="ECO:0000256" key="10">
    <source>
        <dbReference type="PIRSR" id="PIRSR000099-4"/>
    </source>
</evidence>
<feature type="binding site" evidence="5 10">
    <location>
        <position position="257"/>
    </location>
    <ligand>
        <name>Zn(2+)</name>
        <dbReference type="ChEBI" id="CHEBI:29105"/>
    </ligand>
</feature>
<dbReference type="GO" id="GO:0005829">
    <property type="term" value="C:cytosol"/>
    <property type="evidence" value="ECO:0007669"/>
    <property type="project" value="TreeGrafter"/>
</dbReference>
<sequence>MIQIIKTDSFRREEILPEPAEREEIGNAVRSILSDVKERGDEAVKYYTKLFDHAELTGPLTAGADEIAKGAAAAAPELLDALKRAAENIYRFHEKQKQNGYTVLETEGIVTGQRVIPLKTVGIYVPGGTARYPSTVLMNCIPAKIAGVEKLLITTPPDRDGNVPPEILAAAFVAGADCIIKAGGAQAIGALAYGTQSIPRADKIVGPGNAYVAEAKRQIQGLADTDMIAGPSEILIVADDKNDPEITAMDLLSQAEHDKMAAAVLVTDSEAFALRVADALERLIPSLPRREIARASIDRNGKIIVTSSIRTAIAAANEIAPEHLELCIDDPFGSLSLVRNAGSVFLGRHCPEAVGDYYAGPNHTLPTGGTARFSSPLSVEDFVKKSAFTYYTADALKKACPDIVTIAEAEGLQAHGRSVSMRCAYNRQGKGETDS</sequence>
<keyword evidence="5" id="KW-0368">Histidine biosynthesis</keyword>
<dbReference type="PANTHER" id="PTHR21256:SF2">
    <property type="entry name" value="HISTIDINE BIOSYNTHESIS TRIFUNCTIONAL PROTEIN"/>
    <property type="match status" value="1"/>
</dbReference>
<comment type="function">
    <text evidence="5">Catalyzes the sequential NAD-dependent oxidations of L-histidinol to L-histidinaldehyde and then to L-histidine.</text>
</comment>
<evidence type="ECO:0000256" key="1">
    <source>
        <dbReference type="ARBA" id="ARBA00010178"/>
    </source>
</evidence>
<dbReference type="SUPFAM" id="SSF53720">
    <property type="entry name" value="ALDH-like"/>
    <property type="match status" value="1"/>
</dbReference>
<keyword evidence="3 5" id="KW-0862">Zinc</keyword>
<keyword evidence="5" id="KW-0028">Amino-acid biosynthesis</keyword>
<evidence type="ECO:0000256" key="4">
    <source>
        <dbReference type="ARBA" id="ARBA00023002"/>
    </source>
</evidence>
<dbReference type="GO" id="GO:0008270">
    <property type="term" value="F:zinc ion binding"/>
    <property type="evidence" value="ECO:0007669"/>
    <property type="project" value="UniProtKB-UniRule"/>
</dbReference>
<feature type="active site" description="Proton acceptor" evidence="5 7">
    <location>
        <position position="323"/>
    </location>
</feature>
<feature type="binding site" evidence="5 8">
    <location>
        <position position="186"/>
    </location>
    <ligand>
        <name>NAD(+)</name>
        <dbReference type="ChEBI" id="CHEBI:57540"/>
    </ligand>
</feature>
<evidence type="ECO:0000313" key="13">
    <source>
        <dbReference type="Proteomes" id="UP000824089"/>
    </source>
</evidence>
<feature type="binding site" evidence="5 9">
    <location>
        <position position="232"/>
    </location>
    <ligand>
        <name>substrate</name>
    </ligand>
</feature>
<protein>
    <recommendedName>
        <fullName evidence="5">Histidinol dehydrogenase</fullName>
        <shortName evidence="5">HDH</shortName>
        <ecNumber evidence="5">1.1.1.23</ecNumber>
    </recommendedName>
</protein>
<evidence type="ECO:0000256" key="11">
    <source>
        <dbReference type="RuleBase" id="RU004175"/>
    </source>
</evidence>
<keyword evidence="4 5" id="KW-0560">Oxidoreductase</keyword>
<reference evidence="12" key="1">
    <citation type="submission" date="2020-10" db="EMBL/GenBank/DDBJ databases">
        <authorList>
            <person name="Gilroy R."/>
        </authorList>
    </citation>
    <scope>NUCLEOTIDE SEQUENCE</scope>
    <source>
        <strain evidence="12">CHK195-4489</strain>
    </source>
</reference>
<evidence type="ECO:0000313" key="12">
    <source>
        <dbReference type="EMBL" id="HIU28939.1"/>
    </source>
</evidence>
<dbReference type="EC" id="1.1.1.23" evidence="5"/>
<dbReference type="InterPro" id="IPR012131">
    <property type="entry name" value="Hstdl_DH"/>
</dbReference>
<evidence type="ECO:0000256" key="5">
    <source>
        <dbReference type="HAMAP-Rule" id="MF_01024"/>
    </source>
</evidence>
<feature type="binding site" evidence="5 10">
    <location>
        <position position="254"/>
    </location>
    <ligand>
        <name>Zn(2+)</name>
        <dbReference type="ChEBI" id="CHEBI:29105"/>
    </ligand>
</feature>
<dbReference type="Gene3D" id="3.40.50.1980">
    <property type="entry name" value="Nitrogenase molybdenum iron protein domain"/>
    <property type="match status" value="2"/>
</dbReference>
<feature type="binding site" evidence="5 8">
    <location>
        <position position="209"/>
    </location>
    <ligand>
        <name>NAD(+)</name>
        <dbReference type="ChEBI" id="CHEBI:57540"/>
    </ligand>
</feature>
<evidence type="ECO:0000256" key="2">
    <source>
        <dbReference type="ARBA" id="ARBA00022723"/>
    </source>
</evidence>
<name>A0A9D1I691_9CLOT</name>
<dbReference type="PANTHER" id="PTHR21256">
    <property type="entry name" value="HISTIDINOL DEHYDROGENASE HDH"/>
    <property type="match status" value="1"/>
</dbReference>
<feature type="binding site" evidence="5 9">
    <location>
        <position position="257"/>
    </location>
    <ligand>
        <name>substrate</name>
    </ligand>
</feature>
<evidence type="ECO:0000256" key="6">
    <source>
        <dbReference type="PIRNR" id="PIRNR000099"/>
    </source>
</evidence>
<feature type="binding site" evidence="5 9">
    <location>
        <position position="323"/>
    </location>
    <ligand>
        <name>substrate</name>
    </ligand>
</feature>
<feature type="binding site" evidence="5 10">
    <location>
        <position position="356"/>
    </location>
    <ligand>
        <name>Zn(2+)</name>
        <dbReference type="ChEBI" id="CHEBI:29105"/>
    </ligand>
</feature>